<feature type="compositionally biased region" description="Acidic residues" evidence="1">
    <location>
        <begin position="370"/>
        <end position="379"/>
    </location>
</feature>
<feature type="compositionally biased region" description="Acidic residues" evidence="1">
    <location>
        <begin position="149"/>
        <end position="158"/>
    </location>
</feature>
<evidence type="ECO:0000313" key="2">
    <source>
        <dbReference type="EnsemblMetazoa" id="ACUA007976-PA"/>
    </source>
</evidence>
<protein>
    <submittedName>
        <fullName evidence="2">Uncharacterized protein</fullName>
    </submittedName>
</protein>
<reference evidence="3" key="1">
    <citation type="submission" date="2013-09" db="EMBL/GenBank/DDBJ databases">
        <title>The Genome Sequence of Anopheles culicifacies species A.</title>
        <authorList>
            <consortium name="The Broad Institute Genomics Platform"/>
            <person name="Neafsey D.E."/>
            <person name="Besansky N."/>
            <person name="Howell P."/>
            <person name="Walton C."/>
            <person name="Young S.K."/>
            <person name="Zeng Q."/>
            <person name="Gargeya S."/>
            <person name="Fitzgerald M."/>
            <person name="Haas B."/>
            <person name="Abouelleil A."/>
            <person name="Allen A.W."/>
            <person name="Alvarado L."/>
            <person name="Arachchi H.M."/>
            <person name="Berlin A.M."/>
            <person name="Chapman S.B."/>
            <person name="Gainer-Dewar J."/>
            <person name="Goldberg J."/>
            <person name="Griggs A."/>
            <person name="Gujja S."/>
            <person name="Hansen M."/>
            <person name="Howarth C."/>
            <person name="Imamovic A."/>
            <person name="Ireland A."/>
            <person name="Larimer J."/>
            <person name="McCowan C."/>
            <person name="Murphy C."/>
            <person name="Pearson M."/>
            <person name="Poon T.W."/>
            <person name="Priest M."/>
            <person name="Roberts A."/>
            <person name="Saif S."/>
            <person name="Shea T."/>
            <person name="Sisk P."/>
            <person name="Sykes S."/>
            <person name="Wortman J."/>
            <person name="Nusbaum C."/>
            <person name="Birren B."/>
        </authorList>
    </citation>
    <scope>NUCLEOTIDE SEQUENCE [LARGE SCALE GENOMIC DNA]</scope>
    <source>
        <strain evidence="3">A-37</strain>
    </source>
</reference>
<dbReference type="VEuPathDB" id="VectorBase:ACUA007976"/>
<proteinExistence type="predicted"/>
<dbReference type="Proteomes" id="UP000075883">
    <property type="component" value="Unassembled WGS sequence"/>
</dbReference>
<dbReference type="AlphaFoldDB" id="A0A182M2P4"/>
<evidence type="ECO:0000256" key="1">
    <source>
        <dbReference type="SAM" id="MobiDB-lite"/>
    </source>
</evidence>
<evidence type="ECO:0000313" key="3">
    <source>
        <dbReference type="Proteomes" id="UP000075883"/>
    </source>
</evidence>
<feature type="region of interest" description="Disordered" evidence="1">
    <location>
        <begin position="65"/>
        <end position="379"/>
    </location>
</feature>
<organism evidence="2 3">
    <name type="scientific">Anopheles culicifacies</name>
    <dbReference type="NCBI Taxonomy" id="139723"/>
    <lineage>
        <taxon>Eukaryota</taxon>
        <taxon>Metazoa</taxon>
        <taxon>Ecdysozoa</taxon>
        <taxon>Arthropoda</taxon>
        <taxon>Hexapoda</taxon>
        <taxon>Insecta</taxon>
        <taxon>Pterygota</taxon>
        <taxon>Neoptera</taxon>
        <taxon>Endopterygota</taxon>
        <taxon>Diptera</taxon>
        <taxon>Nematocera</taxon>
        <taxon>Culicoidea</taxon>
        <taxon>Culicidae</taxon>
        <taxon>Anophelinae</taxon>
        <taxon>Anopheles</taxon>
        <taxon>culicifacies species complex</taxon>
    </lineage>
</organism>
<dbReference type="EMBL" id="AXCM01020126">
    <property type="status" value="NOT_ANNOTATED_CDS"/>
    <property type="molecule type" value="Genomic_DNA"/>
</dbReference>
<feature type="compositionally biased region" description="Basic residues" evidence="1">
    <location>
        <begin position="175"/>
        <end position="188"/>
    </location>
</feature>
<dbReference type="EnsemblMetazoa" id="ACUA007976-RA">
    <property type="protein sequence ID" value="ACUA007976-PA"/>
    <property type="gene ID" value="ACUA007976"/>
</dbReference>
<sequence>MQRCKSSPPATQFSDTVAMPKPHTPAFHLILLVECSGLHMYPEIFDPAKFLQRPLPLKRVDSRAASEPEFHSGGGFKDGEVGFVRSSSESGKGGYRHKENFHKKDGDKYGHERQTGFGESKRTGDEQAKEHGRLIVDTHHYRPEPMYEVIEEHDSDVENPDKNKKYGLSSTTNKDKKKPTEKKLKSAKSSRQTAPKKANSKHQKNHSGYESIVYHENEHDSTEHGYGQKKVVGKIPDQKPAKQIAHDDGDTFDDDGLESAERQTDGDYAHEYDSDSDSGRESDFNDNYDSVRFDADFERSFGSGEERAEQEDNGRPSLKNDDYDYTDDDRDEEDDSANEDKYRGDEDSGEDEDGDGSEKGDDDRQYEYASEADGDAQDY</sequence>
<accession>A0A182M2P4</accession>
<feature type="compositionally biased region" description="Acidic residues" evidence="1">
    <location>
        <begin position="323"/>
        <end position="337"/>
    </location>
</feature>
<name>A0A182M2P4_9DIPT</name>
<feature type="compositionally biased region" description="Basic and acidic residues" evidence="1">
    <location>
        <begin position="259"/>
        <end position="322"/>
    </location>
</feature>
<dbReference type="STRING" id="139723.A0A182M2P4"/>
<feature type="compositionally biased region" description="Basic and acidic residues" evidence="1">
    <location>
        <begin position="356"/>
        <end position="366"/>
    </location>
</feature>
<keyword evidence="3" id="KW-1185">Reference proteome</keyword>
<feature type="compositionally biased region" description="Basic and acidic residues" evidence="1">
    <location>
        <begin position="213"/>
        <end position="223"/>
    </location>
</feature>
<feature type="compositionally biased region" description="Basic and acidic residues" evidence="1">
    <location>
        <begin position="96"/>
        <end position="145"/>
    </location>
</feature>
<reference evidence="2" key="2">
    <citation type="submission" date="2020-05" db="UniProtKB">
        <authorList>
            <consortium name="EnsemblMetazoa"/>
        </authorList>
    </citation>
    <scope>IDENTIFICATION</scope>
    <source>
        <strain evidence="2">A-37</strain>
    </source>
</reference>
<feature type="compositionally biased region" description="Basic and acidic residues" evidence="1">
    <location>
        <begin position="236"/>
        <end position="249"/>
    </location>
</feature>